<evidence type="ECO:0000313" key="2">
    <source>
        <dbReference type="EMBL" id="MEK8128209.1"/>
    </source>
</evidence>
<reference evidence="2 3" key="1">
    <citation type="submission" date="2024-04" db="EMBL/GenBank/DDBJ databases">
        <title>draft genome sequnece of Paenibacillus filicis.</title>
        <authorList>
            <person name="Kim D.-U."/>
        </authorList>
    </citation>
    <scope>NUCLEOTIDE SEQUENCE [LARGE SCALE GENOMIC DNA]</scope>
    <source>
        <strain evidence="2 3">KACC14197</strain>
    </source>
</reference>
<accession>A0ABU9DH68</accession>
<evidence type="ECO:0000259" key="1">
    <source>
        <dbReference type="PROSITE" id="PS51186"/>
    </source>
</evidence>
<evidence type="ECO:0000313" key="3">
    <source>
        <dbReference type="Proteomes" id="UP001469365"/>
    </source>
</evidence>
<dbReference type="Gene3D" id="3.40.630.30">
    <property type="match status" value="1"/>
</dbReference>
<organism evidence="2 3">
    <name type="scientific">Paenibacillus filicis</name>
    <dbReference type="NCBI Taxonomy" id="669464"/>
    <lineage>
        <taxon>Bacteria</taxon>
        <taxon>Bacillati</taxon>
        <taxon>Bacillota</taxon>
        <taxon>Bacilli</taxon>
        <taxon>Bacillales</taxon>
        <taxon>Paenibacillaceae</taxon>
        <taxon>Paenibacillus</taxon>
    </lineage>
</organism>
<comment type="caution">
    <text evidence="2">The sequence shown here is derived from an EMBL/GenBank/DDBJ whole genome shotgun (WGS) entry which is preliminary data.</text>
</comment>
<name>A0ABU9DH68_9BACL</name>
<dbReference type="PANTHER" id="PTHR43617">
    <property type="entry name" value="L-AMINO ACID N-ACETYLTRANSFERASE"/>
    <property type="match status" value="1"/>
</dbReference>
<dbReference type="InterPro" id="IPR000182">
    <property type="entry name" value="GNAT_dom"/>
</dbReference>
<dbReference type="RefSeq" id="WP_341415278.1">
    <property type="nucleotide sequence ID" value="NZ_JBBPCC010000005.1"/>
</dbReference>
<dbReference type="SUPFAM" id="SSF55729">
    <property type="entry name" value="Acyl-CoA N-acyltransferases (Nat)"/>
    <property type="match status" value="1"/>
</dbReference>
<protein>
    <submittedName>
        <fullName evidence="2">GNAT family N-acetyltransferase</fullName>
    </submittedName>
</protein>
<dbReference type="EMBL" id="JBBPCC010000005">
    <property type="protein sequence ID" value="MEK8128209.1"/>
    <property type="molecule type" value="Genomic_DNA"/>
</dbReference>
<dbReference type="InterPro" id="IPR016181">
    <property type="entry name" value="Acyl_CoA_acyltransferase"/>
</dbReference>
<dbReference type="Proteomes" id="UP001469365">
    <property type="component" value="Unassembled WGS sequence"/>
</dbReference>
<dbReference type="InterPro" id="IPR050276">
    <property type="entry name" value="MshD_Acetyltransferase"/>
</dbReference>
<keyword evidence="3" id="KW-1185">Reference proteome</keyword>
<gene>
    <name evidence="2" type="ORF">WMW72_09865</name>
</gene>
<sequence>MTVSLTVMNETDFQQFLDIAAVNFADEKVKNGSWKPEAALSESYAGFNRLLPDREKTAGHYLYNIMQEERNIGFLWYEIKQEGESRYAFLFEILVVPEARGQGYGTEALRLMIREIRERGIEDIELHVFGHNQGAVKLYQRIGFEITDYNMRLSVPKTAQAGK</sequence>
<dbReference type="CDD" id="cd04301">
    <property type="entry name" value="NAT_SF"/>
    <property type="match status" value="1"/>
</dbReference>
<proteinExistence type="predicted"/>
<dbReference type="Pfam" id="PF00583">
    <property type="entry name" value="Acetyltransf_1"/>
    <property type="match status" value="1"/>
</dbReference>
<dbReference type="PROSITE" id="PS51186">
    <property type="entry name" value="GNAT"/>
    <property type="match status" value="1"/>
</dbReference>
<feature type="domain" description="N-acetyltransferase" evidence="1">
    <location>
        <begin position="3"/>
        <end position="160"/>
    </location>
</feature>